<comment type="catalytic activity">
    <reaction evidence="4">
        <text>a 2-deoxystreptamine antibiotic + acetyl-CoA = an N(3)-acetyl-2-deoxystreptamine antibiotic + CoA + H(+)</text>
        <dbReference type="Rhea" id="RHEA:12665"/>
        <dbReference type="ChEBI" id="CHEBI:15378"/>
        <dbReference type="ChEBI" id="CHEBI:57287"/>
        <dbReference type="ChEBI" id="CHEBI:57288"/>
        <dbReference type="ChEBI" id="CHEBI:57921"/>
        <dbReference type="ChEBI" id="CHEBI:77452"/>
        <dbReference type="EC" id="2.3.1.81"/>
    </reaction>
</comment>
<dbReference type="InterPro" id="IPR003679">
    <property type="entry name" value="Amioglycoside_AcTrfase"/>
</dbReference>
<keyword evidence="3 4" id="KW-0012">Acyltransferase</keyword>
<dbReference type="PANTHER" id="PTHR11104:SF0">
    <property type="entry name" value="SPBETA PROPHAGE-DERIVED AMINOGLYCOSIDE N(3')-ACETYLTRANSFERASE-LIKE PROTEIN YOKD"/>
    <property type="match status" value="1"/>
</dbReference>
<sequence length="270" mass="30442">MGKRIIEKTDMPRTRESLAEDLRKLGVKAGMTVIVHSSMQSIGWVCGGAVAVIEALMDTVTETGNIVMPTQSPDLSDPSEWENPPVPKEWWSTIRNHMPAYNPEVTPTMGMGKIPELFRNYPGVVRSDHPAVSFAAWGPKKEEILFPHPIENGLGEDSPLRRLYDMGVHVLFLGTGYGTNTSFHLGEYRAPGHKKIQKGAPVMKEGKREWVTYSEIQFEDELFEEMGRQFERQHSVLTGMIGSAPSKFFSQKEAVDFSESWFTKRNIQKN</sequence>
<reference evidence="5 6" key="1">
    <citation type="submission" date="2019-04" db="EMBL/GenBank/DDBJ databases">
        <title>Bacillus caeni sp. nov., a bacterium isolated from mangrove sediment.</title>
        <authorList>
            <person name="Huang H."/>
            <person name="Mo K."/>
            <person name="Hu Y."/>
        </authorList>
    </citation>
    <scope>NUCLEOTIDE SEQUENCE [LARGE SCALE GENOMIC DNA]</scope>
    <source>
        <strain evidence="5 6">HB172195</strain>
    </source>
</reference>
<dbReference type="PANTHER" id="PTHR11104">
    <property type="entry name" value="AMINOGLYCOSIDE N3-ACETYLTRANSFERASE"/>
    <property type="match status" value="1"/>
</dbReference>
<dbReference type="SUPFAM" id="SSF110710">
    <property type="entry name" value="TTHA0583/YokD-like"/>
    <property type="match status" value="1"/>
</dbReference>
<evidence type="ECO:0000256" key="2">
    <source>
        <dbReference type="ARBA" id="ARBA00022679"/>
    </source>
</evidence>
<evidence type="ECO:0000256" key="3">
    <source>
        <dbReference type="ARBA" id="ARBA00023315"/>
    </source>
</evidence>
<evidence type="ECO:0000256" key="4">
    <source>
        <dbReference type="RuleBase" id="RU365031"/>
    </source>
</evidence>
<dbReference type="Pfam" id="PF02522">
    <property type="entry name" value="Antibiotic_NAT"/>
    <property type="match status" value="1"/>
</dbReference>
<dbReference type="GO" id="GO:0046353">
    <property type="term" value="F:aminoglycoside 3-N-acetyltransferase activity"/>
    <property type="evidence" value="ECO:0007669"/>
    <property type="project" value="UniProtKB-EC"/>
</dbReference>
<evidence type="ECO:0000313" key="6">
    <source>
        <dbReference type="Proteomes" id="UP000308230"/>
    </source>
</evidence>
<accession>A0A5R9F5H0</accession>
<protein>
    <recommendedName>
        <fullName evidence="4">Aminoglycoside N(3)-acetyltransferase</fullName>
        <ecNumber evidence="4">2.3.1.-</ecNumber>
    </recommendedName>
</protein>
<dbReference type="EMBL" id="SWLG01000004">
    <property type="protein sequence ID" value="TLS38281.1"/>
    <property type="molecule type" value="Genomic_DNA"/>
</dbReference>
<keyword evidence="6" id="KW-1185">Reference proteome</keyword>
<keyword evidence="4" id="KW-0046">Antibiotic resistance</keyword>
<dbReference type="EC" id="2.3.1.-" evidence="4"/>
<dbReference type="InterPro" id="IPR028345">
    <property type="entry name" value="Antibiotic_NAT-like"/>
</dbReference>
<dbReference type="GO" id="GO:0046677">
    <property type="term" value="P:response to antibiotic"/>
    <property type="evidence" value="ECO:0007669"/>
    <property type="project" value="UniProtKB-KW"/>
</dbReference>
<evidence type="ECO:0000313" key="5">
    <source>
        <dbReference type="EMBL" id="TLS38281.1"/>
    </source>
</evidence>
<comment type="similarity">
    <text evidence="1 4">Belongs to the antibiotic N-acetyltransferase family.</text>
</comment>
<comment type="caution">
    <text evidence="5">The sequence shown here is derived from an EMBL/GenBank/DDBJ whole genome shotgun (WGS) entry which is preliminary data.</text>
</comment>
<dbReference type="OrthoDB" id="7330654at2"/>
<evidence type="ECO:0000256" key="1">
    <source>
        <dbReference type="ARBA" id="ARBA00006383"/>
    </source>
</evidence>
<proteinExistence type="inferred from homology"/>
<gene>
    <name evidence="5" type="ORF">FCL54_07065</name>
</gene>
<dbReference type="RefSeq" id="WP_138124749.1">
    <property type="nucleotide sequence ID" value="NZ_SWLG01000004.1"/>
</dbReference>
<keyword evidence="2 4" id="KW-0808">Transferase</keyword>
<name>A0A5R9F5H0_9BACL</name>
<dbReference type="AlphaFoldDB" id="A0A5R9F5H0"/>
<organism evidence="5 6">
    <name type="scientific">Exobacillus caeni</name>
    <dbReference type="NCBI Taxonomy" id="2574798"/>
    <lineage>
        <taxon>Bacteria</taxon>
        <taxon>Bacillati</taxon>
        <taxon>Bacillota</taxon>
        <taxon>Bacilli</taxon>
        <taxon>Bacillales</taxon>
        <taxon>Guptibacillaceae</taxon>
        <taxon>Exobacillus</taxon>
    </lineage>
</organism>
<dbReference type="Proteomes" id="UP000308230">
    <property type="component" value="Unassembled WGS sequence"/>
</dbReference>